<evidence type="ECO:0000256" key="2">
    <source>
        <dbReference type="ARBA" id="ARBA00022692"/>
    </source>
</evidence>
<feature type="region of interest" description="Disordered" evidence="5">
    <location>
        <begin position="662"/>
        <end position="684"/>
    </location>
</feature>
<feature type="compositionally biased region" description="Low complexity" evidence="5">
    <location>
        <begin position="507"/>
        <end position="521"/>
    </location>
</feature>
<feature type="compositionally biased region" description="Low complexity" evidence="5">
    <location>
        <begin position="665"/>
        <end position="678"/>
    </location>
</feature>
<feature type="region of interest" description="Disordered" evidence="5">
    <location>
        <begin position="548"/>
        <end position="590"/>
    </location>
</feature>
<evidence type="ECO:0000313" key="11">
    <source>
        <dbReference type="Proteomes" id="UP000078561"/>
    </source>
</evidence>
<feature type="transmembrane region" description="Helical" evidence="6">
    <location>
        <begin position="972"/>
        <end position="989"/>
    </location>
</feature>
<dbReference type="InterPro" id="IPR049453">
    <property type="entry name" value="Memb_transporter_dom"/>
</dbReference>
<keyword evidence="11" id="KW-1185">Reference proteome</keyword>
<dbReference type="FunCoup" id="A0A163LR15">
    <property type="interactions" value="22"/>
</dbReference>
<dbReference type="PANTHER" id="PTHR47804:SF3">
    <property type="entry name" value="PROTEIN BRE4"/>
    <property type="match status" value="1"/>
</dbReference>
<feature type="compositionally biased region" description="Basic and acidic residues" evidence="5">
    <location>
        <begin position="85"/>
        <end position="94"/>
    </location>
</feature>
<dbReference type="Pfam" id="PF13515">
    <property type="entry name" value="FUSC_2"/>
    <property type="match status" value="1"/>
</dbReference>
<evidence type="ECO:0008006" key="12">
    <source>
        <dbReference type="Google" id="ProtNLM"/>
    </source>
</evidence>
<feature type="compositionally biased region" description="Low complexity" evidence="5">
    <location>
        <begin position="554"/>
        <end position="576"/>
    </location>
</feature>
<feature type="region of interest" description="Disordered" evidence="5">
    <location>
        <begin position="1"/>
        <end position="68"/>
    </location>
</feature>
<keyword evidence="3 6" id="KW-1133">Transmembrane helix</keyword>
<reference evidence="10" key="1">
    <citation type="submission" date="2016-04" db="EMBL/GenBank/DDBJ databases">
        <authorList>
            <person name="Evans L.H."/>
            <person name="Alamgir A."/>
            <person name="Owens N."/>
            <person name="Weber N.D."/>
            <person name="Virtaneva K."/>
            <person name="Barbian K."/>
            <person name="Babar A."/>
            <person name="Rosenke K."/>
        </authorList>
    </citation>
    <scope>NUCLEOTIDE SEQUENCE [LARGE SCALE GENOMIC DNA]</scope>
    <source>
        <strain evidence="10">CBS 101.48</strain>
    </source>
</reference>
<dbReference type="Pfam" id="PF10337">
    <property type="entry name" value="ArAE_2_N"/>
    <property type="match status" value="2"/>
</dbReference>
<accession>A0A163LR15</accession>
<feature type="compositionally biased region" description="Polar residues" evidence="5">
    <location>
        <begin position="894"/>
        <end position="907"/>
    </location>
</feature>
<evidence type="ECO:0000256" key="6">
    <source>
        <dbReference type="SAM" id="Phobius"/>
    </source>
</evidence>
<proteinExistence type="predicted"/>
<gene>
    <name evidence="10" type="primary">ABSGL_01019.1 scaffold 1223</name>
</gene>
<feature type="domain" description="Putative ER transporter 6TM N-terminal" evidence="8">
    <location>
        <begin position="213"/>
        <end position="380"/>
    </location>
</feature>
<dbReference type="Pfam" id="PF10334">
    <property type="entry name" value="BRE4"/>
    <property type="match status" value="1"/>
</dbReference>
<evidence type="ECO:0000313" key="10">
    <source>
        <dbReference type="EMBL" id="SAL95678.1"/>
    </source>
</evidence>
<dbReference type="InterPro" id="IPR018820">
    <property type="entry name" value="BRE4-related_DUF2421"/>
</dbReference>
<feature type="transmembrane region" description="Helical" evidence="6">
    <location>
        <begin position="236"/>
        <end position="256"/>
    </location>
</feature>
<feature type="compositionally biased region" description="Polar residues" evidence="5">
    <location>
        <begin position="452"/>
        <end position="467"/>
    </location>
</feature>
<evidence type="ECO:0000256" key="5">
    <source>
        <dbReference type="SAM" id="MobiDB-lite"/>
    </source>
</evidence>
<evidence type="ECO:0000256" key="1">
    <source>
        <dbReference type="ARBA" id="ARBA00004141"/>
    </source>
</evidence>
<dbReference type="OrthoDB" id="1924968at2759"/>
<feature type="domain" description="Integral membrane bound transporter" evidence="9">
    <location>
        <begin position="999"/>
        <end position="1119"/>
    </location>
</feature>
<evidence type="ECO:0000256" key="3">
    <source>
        <dbReference type="ARBA" id="ARBA00022989"/>
    </source>
</evidence>
<dbReference type="PRINTS" id="PR02047">
    <property type="entry name" value="BREFELDNASP4"/>
</dbReference>
<dbReference type="InterPro" id="IPR052430">
    <property type="entry name" value="IVT-Associated"/>
</dbReference>
<feature type="compositionally biased region" description="Acidic residues" evidence="5">
    <location>
        <begin position="405"/>
        <end position="426"/>
    </location>
</feature>
<dbReference type="InterPro" id="IPR023244">
    <property type="entry name" value="Brefeldin_A-sensitivity_4"/>
</dbReference>
<feature type="domain" description="DUF2421" evidence="7">
    <location>
        <begin position="1128"/>
        <end position="1349"/>
    </location>
</feature>
<dbReference type="STRING" id="4829.A0A163LR15"/>
<feature type="transmembrane region" description="Helical" evidence="6">
    <location>
        <begin position="213"/>
        <end position="229"/>
    </location>
</feature>
<dbReference type="EMBL" id="LT550481">
    <property type="protein sequence ID" value="SAL95678.1"/>
    <property type="molecule type" value="Genomic_DNA"/>
</dbReference>
<protein>
    <recommendedName>
        <fullName evidence="12">ER transporter 6TM N-terminal domain-containing protein</fullName>
    </recommendedName>
</protein>
<keyword evidence="2 6" id="KW-0812">Transmembrane</keyword>
<feature type="transmembrane region" description="Helical" evidence="6">
    <location>
        <begin position="1107"/>
        <end position="1128"/>
    </location>
</feature>
<organism evidence="10">
    <name type="scientific">Absidia glauca</name>
    <name type="common">Pin mould</name>
    <dbReference type="NCBI Taxonomy" id="4829"/>
    <lineage>
        <taxon>Eukaryota</taxon>
        <taxon>Fungi</taxon>
        <taxon>Fungi incertae sedis</taxon>
        <taxon>Mucoromycota</taxon>
        <taxon>Mucoromycotina</taxon>
        <taxon>Mucoromycetes</taxon>
        <taxon>Mucorales</taxon>
        <taxon>Cunninghamellaceae</taxon>
        <taxon>Absidia</taxon>
    </lineage>
</organism>
<dbReference type="GO" id="GO:0016020">
    <property type="term" value="C:membrane"/>
    <property type="evidence" value="ECO:0007669"/>
    <property type="project" value="UniProtKB-SubCell"/>
</dbReference>
<evidence type="ECO:0000259" key="8">
    <source>
        <dbReference type="Pfam" id="PF10337"/>
    </source>
</evidence>
<feature type="transmembrane region" description="Helical" evidence="6">
    <location>
        <begin position="1074"/>
        <end position="1092"/>
    </location>
</feature>
<dbReference type="OMA" id="TDHEPRF"/>
<feature type="transmembrane region" description="Helical" evidence="6">
    <location>
        <begin position="1047"/>
        <end position="1067"/>
    </location>
</feature>
<dbReference type="Proteomes" id="UP000078561">
    <property type="component" value="Unassembled WGS sequence"/>
</dbReference>
<feature type="region of interest" description="Disordered" evidence="5">
    <location>
        <begin position="849"/>
        <end position="944"/>
    </location>
</feature>
<dbReference type="InterPro" id="IPR018823">
    <property type="entry name" value="ArAE_2_N"/>
</dbReference>
<sequence length="1356" mass="152476">MKDQPLEERNGDDNQPPIPLLQLFEEPPQQPTLEVPQSQPQASPTHQPNSLPTSTPVATNQQQGQSKGHVTFRDNLYQHFQPDNQDPHFLKVPEEQPPSSVSKKERLLDYLHKKFPSRVVRRVLKCALAYFLTTLFSLIHPLTVAIGSAAFLTSAGSVFNHPGRSMGAQIDATVTTVLGLILAVLWAFAALSAATSYNHDHLETHIQDPVGKVIPGLFLFVGVFLAQMLRQVLPKFYFFSLQFMTVQIFSMTRGVFETQMDWKLPLSFGIPLLIGGAISLLVNLVVWPETAVDGLGRALQETIKASQNMLQMITQQFFLDPQSEMVPEDEVNEAAASMRLGITKVKSAYREAKYEMSYAFVRPQEMGSIRKTLDRLTKHIGIMGGCLKSERELFEGALEALEREFSDDEGSDSDDSDNDNDNDDADGVSCSDGKDSDTEDGNQGRNDHRETTPSQQQQQRPAMSSRQTLSPLDADLLRAALRATNDFAKSGGKYSTNISPRSSRGPSRAQSRATSRTASRRNSIDEDFMEENQKSIASIRSFLSIPKRMSSHMGNNNSNSNNNNNGNNNNSNNGSSKHLPQPPGKGKKRVNYSDRHLLMIYLQSLRDPLMTLAMECTQVLTCASTSISVELDIDDEDDKSIRTTWVTYLRHLLKLKKKKVTCTTNNSNSNSSPSPSADNSDKDSDKCRPDQNYCHCAKTMHRAVKEFDAAERKCMDNLYRFKEEQIKLGGGTLDLGMREELFLVFFFMFSLREVANELQTLGTELDTLRQRSAKRMVNGKRRKHLYMPRMTQKWWKKWAHWNNHQSARDKGGISFGTLVQHMPEVYTPTDMEEEYRLNKLSTMATLKRELSTRNSNRKGSTTHPPSSSPNGSIISLTRIPTGRSLTRRRRRSASDPSLQQKQLSPVSAPSAPELTRQKTIETLAPDKLNEEERGNYYSSENDAPKEAPPMSLRIRYGLWKSLQWTKRYEFKFSLKMAVAVLVLCMPAFFPSSAAWYLSVRGQWSCMTVIAIMNPTSGGTLQASGWRIVGTLVGALAGWAALEAGGGSPYVLAVFAVLLAIPFYYIHLASTYNKVGTVVLIAYMAIALSRYAYPTAGESIEATVWKRVVTMIVGIVVALLLNSFIWPFVARHAVRKSIPGVLDELANYYTFLMGTFLYHLPTTPPSYDDIKRSMKMENKIQEAINSCNVLLELTDNEPRMRGPFPKTFYKAMINSMQDLLDRMSSIRVALFKMSPVVKKNICQHEYYIFRRDMIASVLLHFFTLSSALRTKAPLPIYMPSARSARLRLLANQQMDNDGERFVNFRNLTWFAVACCTEEIISELEHLTDLVRFIVGDAKYASQARRIDTILSQTGDSS</sequence>
<feature type="transmembrane region" description="Helical" evidence="6">
    <location>
        <begin position="1024"/>
        <end position="1041"/>
    </location>
</feature>
<feature type="transmembrane region" description="Helical" evidence="6">
    <location>
        <begin position="268"/>
        <end position="287"/>
    </location>
</feature>
<name>A0A163LR15_ABSGL</name>
<feature type="transmembrane region" description="Helical" evidence="6">
    <location>
        <begin position="172"/>
        <end position="193"/>
    </location>
</feature>
<feature type="transmembrane region" description="Helical" evidence="6">
    <location>
        <begin position="127"/>
        <end position="152"/>
    </location>
</feature>
<feature type="region of interest" description="Disordered" evidence="5">
    <location>
        <begin position="488"/>
        <end position="532"/>
    </location>
</feature>
<feature type="region of interest" description="Disordered" evidence="5">
    <location>
        <begin position="404"/>
        <end position="467"/>
    </location>
</feature>
<feature type="compositionally biased region" description="Polar residues" evidence="5">
    <location>
        <begin position="31"/>
        <end position="68"/>
    </location>
</feature>
<feature type="region of interest" description="Disordered" evidence="5">
    <location>
        <begin position="83"/>
        <end position="103"/>
    </location>
</feature>
<evidence type="ECO:0000259" key="7">
    <source>
        <dbReference type="Pfam" id="PF10334"/>
    </source>
</evidence>
<dbReference type="InParanoid" id="A0A163LR15"/>
<evidence type="ECO:0000259" key="9">
    <source>
        <dbReference type="Pfam" id="PF13515"/>
    </source>
</evidence>
<feature type="domain" description="Putative ER transporter 6TM N-terminal" evidence="8">
    <location>
        <begin position="109"/>
        <end position="200"/>
    </location>
</feature>
<keyword evidence="4 6" id="KW-0472">Membrane</keyword>
<feature type="compositionally biased region" description="Polar residues" evidence="5">
    <location>
        <begin position="852"/>
        <end position="863"/>
    </location>
</feature>
<feature type="compositionally biased region" description="Basic and acidic residues" evidence="5">
    <location>
        <begin position="1"/>
        <end position="12"/>
    </location>
</feature>
<feature type="compositionally biased region" description="Polar residues" evidence="5">
    <location>
        <begin position="493"/>
        <end position="505"/>
    </location>
</feature>
<evidence type="ECO:0000256" key="4">
    <source>
        <dbReference type="ARBA" id="ARBA00023136"/>
    </source>
</evidence>
<dbReference type="PANTHER" id="PTHR47804">
    <property type="entry name" value="60S RIBOSOMAL PROTEIN L19"/>
    <property type="match status" value="1"/>
</dbReference>
<comment type="subcellular location">
    <subcellularLocation>
        <location evidence="1">Membrane</location>
        <topology evidence="1">Multi-pass membrane protein</topology>
    </subcellularLocation>
</comment>